<organism evidence="1">
    <name type="scientific">marine metagenome</name>
    <dbReference type="NCBI Taxonomy" id="408172"/>
    <lineage>
        <taxon>unclassified sequences</taxon>
        <taxon>metagenomes</taxon>
        <taxon>ecological metagenomes</taxon>
    </lineage>
</organism>
<dbReference type="InterPro" id="IPR000238">
    <property type="entry name" value="RbfA"/>
</dbReference>
<dbReference type="EMBL" id="UINC01080024">
    <property type="protein sequence ID" value="SVC22585.1"/>
    <property type="molecule type" value="Genomic_DNA"/>
</dbReference>
<proteinExistence type="predicted"/>
<dbReference type="NCBIfam" id="TIGR00082">
    <property type="entry name" value="rbfA"/>
    <property type="match status" value="1"/>
</dbReference>
<feature type="non-terminal residue" evidence="1">
    <location>
        <position position="1"/>
    </location>
</feature>
<protein>
    <recommendedName>
        <fullName evidence="2">Ribosome-binding factor A</fullName>
    </recommendedName>
</protein>
<dbReference type="InterPro" id="IPR015946">
    <property type="entry name" value="KH_dom-like_a/b"/>
</dbReference>
<gene>
    <name evidence="1" type="ORF">METZ01_LOCUS275439</name>
</gene>
<dbReference type="GO" id="GO:0006364">
    <property type="term" value="P:rRNA processing"/>
    <property type="evidence" value="ECO:0007669"/>
    <property type="project" value="InterPro"/>
</dbReference>
<evidence type="ECO:0008006" key="2">
    <source>
        <dbReference type="Google" id="ProtNLM"/>
    </source>
</evidence>
<dbReference type="PROSITE" id="PS01319">
    <property type="entry name" value="RBFA"/>
    <property type="match status" value="1"/>
</dbReference>
<dbReference type="PANTHER" id="PTHR33515:SF1">
    <property type="entry name" value="RIBOSOME-BINDING FACTOR A, CHLOROPLASTIC-RELATED"/>
    <property type="match status" value="1"/>
</dbReference>
<dbReference type="Pfam" id="PF02033">
    <property type="entry name" value="RBFA"/>
    <property type="match status" value="1"/>
</dbReference>
<reference evidence="1" key="1">
    <citation type="submission" date="2018-05" db="EMBL/GenBank/DDBJ databases">
        <authorList>
            <person name="Lanie J.A."/>
            <person name="Ng W.-L."/>
            <person name="Kazmierczak K.M."/>
            <person name="Andrzejewski T.M."/>
            <person name="Davidsen T.M."/>
            <person name="Wayne K.J."/>
            <person name="Tettelin H."/>
            <person name="Glass J.I."/>
            <person name="Rusch D."/>
            <person name="Podicherti R."/>
            <person name="Tsui H.-C.T."/>
            <person name="Winkler M.E."/>
        </authorList>
    </citation>
    <scope>NUCLEOTIDE SEQUENCE</scope>
</reference>
<dbReference type="AlphaFoldDB" id="A0A382KG55"/>
<dbReference type="SUPFAM" id="SSF89919">
    <property type="entry name" value="Ribosome-binding factor A, RbfA"/>
    <property type="match status" value="1"/>
</dbReference>
<accession>A0A382KG55</accession>
<dbReference type="GO" id="GO:0043024">
    <property type="term" value="F:ribosomal small subunit binding"/>
    <property type="evidence" value="ECO:0007669"/>
    <property type="project" value="TreeGrafter"/>
</dbReference>
<name>A0A382KG55_9ZZZZ</name>
<evidence type="ECO:0000313" key="1">
    <source>
        <dbReference type="EMBL" id="SVC22585.1"/>
    </source>
</evidence>
<dbReference type="PANTHER" id="PTHR33515">
    <property type="entry name" value="RIBOSOME-BINDING FACTOR A, CHLOROPLASTIC-RELATED"/>
    <property type="match status" value="1"/>
</dbReference>
<dbReference type="InterPro" id="IPR023799">
    <property type="entry name" value="RbfA_dom_sf"/>
</dbReference>
<dbReference type="InterPro" id="IPR020053">
    <property type="entry name" value="Ribosome-bd_factorA_CS"/>
</dbReference>
<sequence>HSATVFVSSIGDEKGQHKAFRAVRKAAGKIQGQLGQAVELRYTPRLKFVMDDAHNRGDRVLHILDELNKKSPLANLENEEDPFEND</sequence>
<dbReference type="Gene3D" id="3.30.300.20">
    <property type="match status" value="1"/>
</dbReference>
<dbReference type="GO" id="GO:0005829">
    <property type="term" value="C:cytosol"/>
    <property type="evidence" value="ECO:0007669"/>
    <property type="project" value="TreeGrafter"/>
</dbReference>